<protein>
    <submittedName>
        <fullName evidence="3">Periplasmic heavy metal sensor</fullName>
    </submittedName>
</protein>
<dbReference type="Proteomes" id="UP000298438">
    <property type="component" value="Unassembled WGS sequence"/>
</dbReference>
<evidence type="ECO:0000313" key="3">
    <source>
        <dbReference type="EMBL" id="TFW27368.1"/>
    </source>
</evidence>
<name>A0A4Y9SLF2_9BURK</name>
<proteinExistence type="predicted"/>
<feature type="region of interest" description="Disordered" evidence="1">
    <location>
        <begin position="27"/>
        <end position="56"/>
    </location>
</feature>
<gene>
    <name evidence="3" type="ORF">E4L96_03755</name>
</gene>
<comment type="caution">
    <text evidence="3">The sequence shown here is derived from an EMBL/GenBank/DDBJ whole genome shotgun (WGS) entry which is preliminary data.</text>
</comment>
<evidence type="ECO:0000313" key="4">
    <source>
        <dbReference type="Proteomes" id="UP000298438"/>
    </source>
</evidence>
<dbReference type="EMBL" id="SPVF01000056">
    <property type="protein sequence ID" value="TFW27368.1"/>
    <property type="molecule type" value="Genomic_DNA"/>
</dbReference>
<organism evidence="3 4">
    <name type="scientific">Zemynaea arenosa</name>
    <dbReference type="NCBI Taxonomy" id="2561931"/>
    <lineage>
        <taxon>Bacteria</taxon>
        <taxon>Pseudomonadati</taxon>
        <taxon>Pseudomonadota</taxon>
        <taxon>Betaproteobacteria</taxon>
        <taxon>Burkholderiales</taxon>
        <taxon>Oxalobacteraceae</taxon>
        <taxon>Telluria group</taxon>
        <taxon>Zemynaea</taxon>
    </lineage>
</organism>
<dbReference type="Gene3D" id="1.20.120.1490">
    <property type="match status" value="1"/>
</dbReference>
<sequence>MSTSHTLRYWAGGAAIALAACAAQAQPPGPGMMGQPGMGPGTMGPRTGMGPGQGPMGQRGAMGLGEGMMGGHLGIAYERAVADGTADQKARMHTLVQAAEADLQPLRQQLRDGHRQAMQLLSQPKVDRSALETVRAHEVQILDQISRRLVRAGADAAELMTPAQRARFFNERLQHRGNY</sequence>
<dbReference type="OrthoDB" id="9156285at2"/>
<keyword evidence="2" id="KW-0732">Signal</keyword>
<accession>A0A4Y9SLF2</accession>
<dbReference type="RefSeq" id="WP_135205894.1">
    <property type="nucleotide sequence ID" value="NZ_SPVF01000056.1"/>
</dbReference>
<feature type="chain" id="PRO_5021367355" evidence="2">
    <location>
        <begin position="26"/>
        <end position="179"/>
    </location>
</feature>
<feature type="signal peptide" evidence="2">
    <location>
        <begin position="1"/>
        <end position="25"/>
    </location>
</feature>
<evidence type="ECO:0000256" key="2">
    <source>
        <dbReference type="SAM" id="SignalP"/>
    </source>
</evidence>
<feature type="compositionally biased region" description="Gly residues" evidence="1">
    <location>
        <begin position="31"/>
        <end position="56"/>
    </location>
</feature>
<evidence type="ECO:0000256" key="1">
    <source>
        <dbReference type="SAM" id="MobiDB-lite"/>
    </source>
</evidence>
<dbReference type="AlphaFoldDB" id="A0A4Y9SLF2"/>
<reference evidence="3 4" key="1">
    <citation type="submission" date="2019-03" db="EMBL/GenBank/DDBJ databases">
        <title>Draft Genome Sequence of Massilia arenosa sp. nov., a Novel Massilia Species Isolated from a Sandy-loam Maize Soil.</title>
        <authorList>
            <person name="Raths R."/>
            <person name="Peta V."/>
            <person name="Bucking H."/>
        </authorList>
    </citation>
    <scope>NUCLEOTIDE SEQUENCE [LARGE SCALE GENOMIC DNA]</scope>
    <source>
        <strain evidence="3 4">MC02</strain>
    </source>
</reference>
<keyword evidence="4" id="KW-1185">Reference proteome</keyword>